<dbReference type="Gene3D" id="3.40.50.10130">
    <property type="match status" value="1"/>
</dbReference>
<dbReference type="SUPFAM" id="SSF52980">
    <property type="entry name" value="Restriction endonuclease-like"/>
    <property type="match status" value="1"/>
</dbReference>
<feature type="region of interest" description="Disordered" evidence="11">
    <location>
        <begin position="98"/>
        <end position="160"/>
    </location>
</feature>
<keyword evidence="9" id="KW-0539">Nucleus</keyword>
<keyword evidence="6" id="KW-0378">Hydrolase</keyword>
<keyword evidence="4" id="KW-0255">Endonuclease</keyword>
<evidence type="ECO:0000313" key="14">
    <source>
        <dbReference type="Proteomes" id="UP000838412"/>
    </source>
</evidence>
<dbReference type="InterPro" id="IPR047520">
    <property type="entry name" value="XPF_nuclease"/>
</dbReference>
<proteinExistence type="inferred from homology"/>
<reference evidence="13" key="1">
    <citation type="submission" date="2022-01" db="EMBL/GenBank/DDBJ databases">
        <authorList>
            <person name="Braso-Vives M."/>
        </authorList>
    </citation>
    <scope>NUCLEOTIDE SEQUENCE</scope>
</reference>
<dbReference type="InterPro" id="IPR006166">
    <property type="entry name" value="ERCC4_domain"/>
</dbReference>
<dbReference type="EMBL" id="OV696695">
    <property type="protein sequence ID" value="CAH1237825.1"/>
    <property type="molecule type" value="Genomic_DNA"/>
</dbReference>
<keyword evidence="7" id="KW-0238">DNA-binding</keyword>
<evidence type="ECO:0000256" key="5">
    <source>
        <dbReference type="ARBA" id="ARBA00022763"/>
    </source>
</evidence>
<evidence type="ECO:0000256" key="8">
    <source>
        <dbReference type="ARBA" id="ARBA00023204"/>
    </source>
</evidence>
<evidence type="ECO:0000256" key="4">
    <source>
        <dbReference type="ARBA" id="ARBA00022759"/>
    </source>
</evidence>
<dbReference type="GO" id="GO:0003697">
    <property type="term" value="F:single-stranded DNA binding"/>
    <property type="evidence" value="ECO:0007669"/>
    <property type="project" value="TreeGrafter"/>
</dbReference>
<dbReference type="GO" id="GO:1901255">
    <property type="term" value="P:nucleotide-excision repair involved in interstrand cross-link repair"/>
    <property type="evidence" value="ECO:0007669"/>
    <property type="project" value="TreeGrafter"/>
</dbReference>
<dbReference type="Proteomes" id="UP000838412">
    <property type="component" value="Chromosome 10"/>
</dbReference>
<accession>A0A8J9YML3</accession>
<feature type="compositionally biased region" description="Basic residues" evidence="11">
    <location>
        <begin position="113"/>
        <end position="122"/>
    </location>
</feature>
<dbReference type="PANTHER" id="PTHR10150:SF0">
    <property type="entry name" value="DNA REPAIR ENDONUCLEASE XPF"/>
    <property type="match status" value="1"/>
</dbReference>
<protein>
    <recommendedName>
        <fullName evidence="10">DNA repair endonuclease XPF</fullName>
    </recommendedName>
</protein>
<evidence type="ECO:0000256" key="11">
    <source>
        <dbReference type="SAM" id="MobiDB-lite"/>
    </source>
</evidence>
<dbReference type="Gene3D" id="1.10.150.20">
    <property type="entry name" value="5' to 3' exonuclease, C-terminal subdomain"/>
    <property type="match status" value="1"/>
</dbReference>
<keyword evidence="5" id="KW-0227">DNA damage</keyword>
<evidence type="ECO:0000256" key="6">
    <source>
        <dbReference type="ARBA" id="ARBA00022801"/>
    </source>
</evidence>
<dbReference type="GO" id="GO:0000110">
    <property type="term" value="C:nucleotide-excision repair factor 1 complex"/>
    <property type="evidence" value="ECO:0007669"/>
    <property type="project" value="TreeGrafter"/>
</dbReference>
<evidence type="ECO:0000313" key="13">
    <source>
        <dbReference type="EMBL" id="CAH1237825.1"/>
    </source>
</evidence>
<keyword evidence="8" id="KW-0234">DNA repair</keyword>
<keyword evidence="3" id="KW-0540">Nuclease</keyword>
<dbReference type="PANTHER" id="PTHR10150">
    <property type="entry name" value="DNA REPAIR ENDONUCLEASE XPF"/>
    <property type="match status" value="1"/>
</dbReference>
<evidence type="ECO:0000256" key="7">
    <source>
        <dbReference type="ARBA" id="ARBA00023125"/>
    </source>
</evidence>
<dbReference type="SMART" id="SM00891">
    <property type="entry name" value="ERCC4"/>
    <property type="match status" value="1"/>
</dbReference>
<dbReference type="OrthoDB" id="361020at2759"/>
<evidence type="ECO:0000256" key="1">
    <source>
        <dbReference type="ARBA" id="ARBA00004123"/>
    </source>
</evidence>
<organism evidence="13 14">
    <name type="scientific">Branchiostoma lanceolatum</name>
    <name type="common">Common lancelet</name>
    <name type="synonym">Amphioxus lanceolatum</name>
    <dbReference type="NCBI Taxonomy" id="7740"/>
    <lineage>
        <taxon>Eukaryota</taxon>
        <taxon>Metazoa</taxon>
        <taxon>Chordata</taxon>
        <taxon>Cephalochordata</taxon>
        <taxon>Leptocardii</taxon>
        <taxon>Amphioxiformes</taxon>
        <taxon>Branchiostomatidae</taxon>
        <taxon>Branchiostoma</taxon>
    </lineage>
</organism>
<comment type="subcellular location">
    <subcellularLocation>
        <location evidence="1">Nucleus</location>
    </subcellularLocation>
</comment>
<comment type="similarity">
    <text evidence="2">Belongs to the XPF family.</text>
</comment>
<evidence type="ECO:0000259" key="12">
    <source>
        <dbReference type="SMART" id="SM00891"/>
    </source>
</evidence>
<dbReference type="InterPro" id="IPR010994">
    <property type="entry name" value="RuvA_2-like"/>
</dbReference>
<evidence type="ECO:0000256" key="3">
    <source>
        <dbReference type="ARBA" id="ARBA00022722"/>
    </source>
</evidence>
<evidence type="ECO:0000256" key="9">
    <source>
        <dbReference type="ARBA" id="ARBA00023242"/>
    </source>
</evidence>
<name>A0A8J9YML3_BRALA</name>
<dbReference type="AlphaFoldDB" id="A0A8J9YML3"/>
<keyword evidence="14" id="KW-1185">Reference proteome</keyword>
<evidence type="ECO:0000256" key="2">
    <source>
        <dbReference type="ARBA" id="ARBA00010015"/>
    </source>
</evidence>
<dbReference type="GO" id="GO:0000724">
    <property type="term" value="P:double-strand break repair via homologous recombination"/>
    <property type="evidence" value="ECO:0007669"/>
    <property type="project" value="TreeGrafter"/>
</dbReference>
<dbReference type="FunFam" id="3.40.50.10130:FF:000002">
    <property type="entry name" value="DNA repair endonuclease XPF"/>
    <property type="match status" value="1"/>
</dbReference>
<evidence type="ECO:0000256" key="10">
    <source>
        <dbReference type="ARBA" id="ARBA00072370"/>
    </source>
</evidence>
<dbReference type="GO" id="GO:0000712">
    <property type="term" value="P:resolution of meiotic recombination intermediates"/>
    <property type="evidence" value="ECO:0007669"/>
    <property type="project" value="TreeGrafter"/>
</dbReference>
<feature type="domain" description="ERCC4" evidence="12">
    <location>
        <begin position="298"/>
        <end position="378"/>
    </location>
</feature>
<dbReference type="InterPro" id="IPR011335">
    <property type="entry name" value="Restrct_endonuc-II-like"/>
</dbReference>
<dbReference type="Pfam" id="PF02732">
    <property type="entry name" value="ERCC4"/>
    <property type="match status" value="1"/>
</dbReference>
<dbReference type="CDD" id="cd20078">
    <property type="entry name" value="XPF_nuclease_XPF_euk"/>
    <property type="match status" value="1"/>
</dbReference>
<dbReference type="SUPFAM" id="SSF47781">
    <property type="entry name" value="RuvA domain 2-like"/>
    <property type="match status" value="1"/>
</dbReference>
<gene>
    <name evidence="13" type="primary">ERCC4</name>
    <name evidence="13" type="ORF">BLAG_LOCUS2636</name>
</gene>
<dbReference type="GO" id="GO:0003684">
    <property type="term" value="F:damaged DNA binding"/>
    <property type="evidence" value="ECO:0007669"/>
    <property type="project" value="TreeGrafter"/>
</dbReference>
<feature type="compositionally biased region" description="Polar residues" evidence="11">
    <location>
        <begin position="128"/>
        <end position="149"/>
    </location>
</feature>
<sequence length="533" mass="59456">MFVRARARVYGQSGGVAKGDGKGTSAQPVTPDLRLEENPKWTALWDVLQEVRDENTKLGQQGSILIAASDDRTCSQIKEYLCDGSRSLLTRLYNKTLGADKPAPRAEGAQAKSKFRGKKRKAEKSAEGQVTLTQLVKGQGEDSCQTDEGSTAGAEEPPPVSSLNAYYGVLPSPVTIIHPLHGNNDPYSLTRTLHEVQPSYVVLYDPEMEFVRQLEVYKAGRPGQPLRVYFLIYTTSTEEQRYLTSLRREKDAFEHLIKEKASLVLPEEPDVTRDMTPATEVSTRRAGGQESQEELQPKVIVDMREFRSELPSLIHRRGVDIEPITLQVGDYILTPDMCVERKSISDLIGSLNSGRLFNQAVAMTRSYKRPILLIEFDANKPFSLQTKGVGHHEMSFQEVQAKLALLTLHFPNLRILWSRSPYATAELFQELKMNRPEPDAAQAAAIAMETESIIPSDKYNHLSHDMVLKLPGVSSKNYRSVLDKTESLADLVTLTQGQIADHLGNAANAKLLHEFLHTTFTPTSEVTKPKTKR</sequence>
<feature type="region of interest" description="Disordered" evidence="11">
    <location>
        <begin position="271"/>
        <end position="293"/>
    </location>
</feature>
<dbReference type="GO" id="GO:0000014">
    <property type="term" value="F:single-stranded DNA endodeoxyribonuclease activity"/>
    <property type="evidence" value="ECO:0007669"/>
    <property type="project" value="TreeGrafter"/>
</dbReference>